<keyword evidence="4" id="KW-1185">Reference proteome</keyword>
<dbReference type="GO" id="GO:0016787">
    <property type="term" value="F:hydrolase activity"/>
    <property type="evidence" value="ECO:0007669"/>
    <property type="project" value="UniProtKB-KW"/>
</dbReference>
<comment type="caution">
    <text evidence="3">The sequence shown here is derived from an EMBL/GenBank/DDBJ whole genome shotgun (WGS) entry which is preliminary data.</text>
</comment>
<dbReference type="InterPro" id="IPR000639">
    <property type="entry name" value="Epox_hydrolase-like"/>
</dbReference>
<proteinExistence type="predicted"/>
<gene>
    <name evidence="3" type="ORF">FD30_GL000679</name>
</gene>
<dbReference type="STRING" id="1423773.FD30_GL000679"/>
<dbReference type="Pfam" id="PF00561">
    <property type="entry name" value="Abhydrolase_1"/>
    <property type="match status" value="1"/>
</dbReference>
<accession>A0A0R1K0X0</accession>
<dbReference type="PRINTS" id="PR00111">
    <property type="entry name" value="ABHYDROLASE"/>
</dbReference>
<dbReference type="PATRIC" id="fig|1423773.3.peg.694"/>
<dbReference type="PANTHER" id="PTHR43329">
    <property type="entry name" value="EPOXIDE HYDROLASE"/>
    <property type="match status" value="1"/>
</dbReference>
<evidence type="ECO:0000256" key="1">
    <source>
        <dbReference type="ARBA" id="ARBA00022801"/>
    </source>
</evidence>
<name>A0A0R1K0X0_9LACO</name>
<dbReference type="GeneID" id="84782419"/>
<evidence type="ECO:0000259" key="2">
    <source>
        <dbReference type="Pfam" id="PF00561"/>
    </source>
</evidence>
<protein>
    <recommendedName>
        <fullName evidence="2">AB hydrolase-1 domain-containing protein</fullName>
    </recommendedName>
</protein>
<reference evidence="3 4" key="1">
    <citation type="journal article" date="2015" name="Genome Announc.">
        <title>Expanding the biotechnology potential of lactobacilli through comparative genomics of 213 strains and associated genera.</title>
        <authorList>
            <person name="Sun Z."/>
            <person name="Harris H.M."/>
            <person name="McCann A."/>
            <person name="Guo C."/>
            <person name="Argimon S."/>
            <person name="Zhang W."/>
            <person name="Yang X."/>
            <person name="Jeffery I.B."/>
            <person name="Cooney J.C."/>
            <person name="Kagawa T.F."/>
            <person name="Liu W."/>
            <person name="Song Y."/>
            <person name="Salvetti E."/>
            <person name="Wrobel A."/>
            <person name="Rasinkangas P."/>
            <person name="Parkhill J."/>
            <person name="Rea M.C."/>
            <person name="O'Sullivan O."/>
            <person name="Ritari J."/>
            <person name="Douillard F.P."/>
            <person name="Paul Ross R."/>
            <person name="Yang R."/>
            <person name="Briner A.E."/>
            <person name="Felis G.E."/>
            <person name="de Vos W.M."/>
            <person name="Barrangou R."/>
            <person name="Klaenhammer T.R."/>
            <person name="Caufield P.W."/>
            <person name="Cui Y."/>
            <person name="Zhang H."/>
            <person name="O'Toole P.W."/>
        </authorList>
    </citation>
    <scope>NUCLEOTIDE SEQUENCE [LARGE SCALE GENOMIC DNA]</scope>
    <source>
        <strain evidence="3 4">DSM 19117</strain>
    </source>
</reference>
<dbReference type="InterPro" id="IPR000073">
    <property type="entry name" value="AB_hydrolase_1"/>
</dbReference>
<dbReference type="PRINTS" id="PR00412">
    <property type="entry name" value="EPOXHYDRLASE"/>
</dbReference>
<dbReference type="SUPFAM" id="SSF53474">
    <property type="entry name" value="alpha/beta-Hydrolases"/>
    <property type="match status" value="1"/>
</dbReference>
<dbReference type="AlphaFoldDB" id="A0A0R1K0X0"/>
<organism evidence="3 4">
    <name type="scientific">Levilactobacillus namurensis DSM 19117</name>
    <dbReference type="NCBI Taxonomy" id="1423773"/>
    <lineage>
        <taxon>Bacteria</taxon>
        <taxon>Bacillati</taxon>
        <taxon>Bacillota</taxon>
        <taxon>Bacilli</taxon>
        <taxon>Lactobacillales</taxon>
        <taxon>Lactobacillaceae</taxon>
        <taxon>Levilactobacillus</taxon>
    </lineage>
</organism>
<feature type="domain" description="AB hydrolase-1" evidence="2">
    <location>
        <begin position="22"/>
        <end position="258"/>
    </location>
</feature>
<dbReference type="Gene3D" id="3.40.50.1820">
    <property type="entry name" value="alpha/beta hydrolase"/>
    <property type="match status" value="1"/>
</dbReference>
<sequence>MLKTYQRVGLRLTYHEFGTGDPIVLLHGFPEDGQSWHAVSQRLVAAGYRTIIPEMRGYTPQASPVARTAYRTDHLAADIIGLLDTLQLQRVHLVGHDWGGQLAWKIAQWYPQRIKQLTVIATPHPKAMLWAYRHSNQLFRSAYVGLFQVPQLPERVVAQYLRRFLLRSGLNATEADRLSQKFQRPAKLTGPLNWYRALFLRDQPATPDDQIHVPTVFIWGQHDAFLGAAAAKKTADFIAAPYHFMVVNGGHWLPEERPELVTHAILIRH</sequence>
<dbReference type="EMBL" id="AZDT01000011">
    <property type="protein sequence ID" value="KRK77053.1"/>
    <property type="molecule type" value="Genomic_DNA"/>
</dbReference>
<dbReference type="OrthoDB" id="9773293at2"/>
<dbReference type="Proteomes" id="UP000051162">
    <property type="component" value="Unassembled WGS sequence"/>
</dbReference>
<evidence type="ECO:0000313" key="3">
    <source>
        <dbReference type="EMBL" id="KRK77053.1"/>
    </source>
</evidence>
<evidence type="ECO:0000313" key="4">
    <source>
        <dbReference type="Proteomes" id="UP000051162"/>
    </source>
</evidence>
<dbReference type="InterPro" id="IPR029058">
    <property type="entry name" value="AB_hydrolase_fold"/>
</dbReference>
<dbReference type="RefSeq" id="WP_056943798.1">
    <property type="nucleotide sequence ID" value="NZ_AZDT01000011.1"/>
</dbReference>
<keyword evidence="1" id="KW-0378">Hydrolase</keyword>